<accession>A0A0S4LB69</accession>
<evidence type="ECO:0000313" key="1">
    <source>
        <dbReference type="EMBL" id="CUS32370.1"/>
    </source>
</evidence>
<protein>
    <submittedName>
        <fullName evidence="1">Uncharacterized protein</fullName>
    </submittedName>
</protein>
<gene>
    <name evidence="1" type="ORF">COMA2_100083</name>
</gene>
<reference evidence="2" key="1">
    <citation type="submission" date="2015-10" db="EMBL/GenBank/DDBJ databases">
        <authorList>
            <person name="Luecker S."/>
            <person name="Luecker S."/>
        </authorList>
    </citation>
    <scope>NUCLEOTIDE SEQUENCE [LARGE SCALE GENOMIC DNA]</scope>
</reference>
<dbReference type="AlphaFoldDB" id="A0A0S4LB69"/>
<dbReference type="EMBL" id="CZPZ01000002">
    <property type="protein sequence ID" value="CUS32370.1"/>
    <property type="molecule type" value="Genomic_DNA"/>
</dbReference>
<sequence>METTGPFVLWFILLLMLELYGPEHSFEDRRGRRFDKKRPEDTVNHLRMALMGGMKQFGRLLAIFRAVPHADRAARQFFRTFG</sequence>
<organism evidence="1 2">
    <name type="scientific">Candidatus Nitrospira nitrificans</name>
    <dbReference type="NCBI Taxonomy" id="1742973"/>
    <lineage>
        <taxon>Bacteria</taxon>
        <taxon>Pseudomonadati</taxon>
        <taxon>Nitrospirota</taxon>
        <taxon>Nitrospiria</taxon>
        <taxon>Nitrospirales</taxon>
        <taxon>Nitrospiraceae</taxon>
        <taxon>Nitrospira</taxon>
    </lineage>
</organism>
<evidence type="ECO:0000313" key="2">
    <source>
        <dbReference type="Proteomes" id="UP000198736"/>
    </source>
</evidence>
<dbReference type="Proteomes" id="UP000198736">
    <property type="component" value="Unassembled WGS sequence"/>
</dbReference>
<name>A0A0S4LB69_9BACT</name>
<proteinExistence type="predicted"/>
<dbReference type="STRING" id="1742973.COMA2_100083"/>
<keyword evidence="2" id="KW-1185">Reference proteome</keyword>